<protein>
    <submittedName>
        <fullName evidence="1">Uncharacterized protein</fullName>
    </submittedName>
</protein>
<dbReference type="Proteomes" id="UP001159363">
    <property type="component" value="Chromosome 1"/>
</dbReference>
<accession>A0ABQ9IEP8</accession>
<evidence type="ECO:0000313" key="2">
    <source>
        <dbReference type="Proteomes" id="UP001159363"/>
    </source>
</evidence>
<organism evidence="1 2">
    <name type="scientific">Dryococelus australis</name>
    <dbReference type="NCBI Taxonomy" id="614101"/>
    <lineage>
        <taxon>Eukaryota</taxon>
        <taxon>Metazoa</taxon>
        <taxon>Ecdysozoa</taxon>
        <taxon>Arthropoda</taxon>
        <taxon>Hexapoda</taxon>
        <taxon>Insecta</taxon>
        <taxon>Pterygota</taxon>
        <taxon>Neoptera</taxon>
        <taxon>Polyneoptera</taxon>
        <taxon>Phasmatodea</taxon>
        <taxon>Verophasmatodea</taxon>
        <taxon>Anareolatae</taxon>
        <taxon>Phasmatidae</taxon>
        <taxon>Eurycanthinae</taxon>
        <taxon>Dryococelus</taxon>
    </lineage>
</organism>
<reference evidence="1 2" key="1">
    <citation type="submission" date="2023-02" db="EMBL/GenBank/DDBJ databases">
        <title>LHISI_Scaffold_Assembly.</title>
        <authorList>
            <person name="Stuart O.P."/>
            <person name="Cleave R."/>
            <person name="Magrath M.J.L."/>
            <person name="Mikheyev A.S."/>
        </authorList>
    </citation>
    <scope>NUCLEOTIDE SEQUENCE [LARGE SCALE GENOMIC DNA]</scope>
    <source>
        <strain evidence="1">Daus_M_001</strain>
        <tissue evidence="1">Leg muscle</tissue>
    </source>
</reference>
<evidence type="ECO:0000313" key="1">
    <source>
        <dbReference type="EMBL" id="KAJ8895143.1"/>
    </source>
</evidence>
<sequence>MNSGLAHGQIKLLNKTLCDPSKVKVVSPMDEGLQKHADLRDSRRTMARRDSRILQDWLEIHSPFQHEHNLLYLSSGISAISRVNCDNAQSIGETALQPIVGKTFTEAMISRKARINSLSVMHNTVIIKDKVVPVSENQLFMRMVWTMKSDTEKAEYFEYELSPQPPVLFDDPHMRKTDKSAFATLFKNVSPEENMAVGSPTFLIDGCYTLDTATTI</sequence>
<name>A0ABQ9IEP8_9NEOP</name>
<dbReference type="EMBL" id="JARBHB010000001">
    <property type="protein sequence ID" value="KAJ8895143.1"/>
    <property type="molecule type" value="Genomic_DNA"/>
</dbReference>
<keyword evidence="2" id="KW-1185">Reference proteome</keyword>
<gene>
    <name evidence="1" type="ORF">PR048_000468</name>
</gene>
<proteinExistence type="predicted"/>
<comment type="caution">
    <text evidence="1">The sequence shown here is derived from an EMBL/GenBank/DDBJ whole genome shotgun (WGS) entry which is preliminary data.</text>
</comment>